<dbReference type="FunCoup" id="A0A6P4BPM9">
    <property type="interactions" value="2067"/>
</dbReference>
<name>A0A6P4BPM9_ZIZJJ</name>
<gene>
    <name evidence="10" type="primary">LOC107434184</name>
</gene>
<dbReference type="Proteomes" id="UP001652623">
    <property type="component" value="Chromosome 1"/>
</dbReference>
<dbReference type="PROSITE" id="PS51294">
    <property type="entry name" value="HTH_MYB"/>
    <property type="match status" value="1"/>
</dbReference>
<feature type="region of interest" description="Disordered" evidence="7">
    <location>
        <begin position="107"/>
        <end position="130"/>
    </location>
</feature>
<dbReference type="InterPro" id="IPR006447">
    <property type="entry name" value="Myb_dom_plants"/>
</dbReference>
<comment type="subcellular location">
    <subcellularLocation>
        <location evidence="1">Nucleus</location>
    </subcellularLocation>
</comment>
<evidence type="ECO:0000256" key="1">
    <source>
        <dbReference type="ARBA" id="ARBA00004123"/>
    </source>
</evidence>
<dbReference type="FunFam" id="1.10.10.60:FF:000002">
    <property type="entry name" value="Myb family transcription factor"/>
    <property type="match status" value="1"/>
</dbReference>
<dbReference type="GO" id="GO:0005634">
    <property type="term" value="C:nucleus"/>
    <property type="evidence" value="ECO:0007669"/>
    <property type="project" value="UniProtKB-SubCell"/>
</dbReference>
<evidence type="ECO:0000313" key="9">
    <source>
        <dbReference type="Proteomes" id="UP001652623"/>
    </source>
</evidence>
<keyword evidence="3" id="KW-0805">Transcription regulation</keyword>
<dbReference type="GO" id="GO:0003700">
    <property type="term" value="F:DNA-binding transcription factor activity"/>
    <property type="evidence" value="ECO:0007669"/>
    <property type="project" value="InterPro"/>
</dbReference>
<reference evidence="10" key="2">
    <citation type="submission" date="2025-08" db="UniProtKB">
        <authorList>
            <consortium name="RefSeq"/>
        </authorList>
    </citation>
    <scope>IDENTIFICATION</scope>
    <source>
        <tissue evidence="10">Seedling</tissue>
    </source>
</reference>
<sequence>MYQPKSVPSSNIAHNNSLVHGQHLESGANTMDSINGGGNLNNSSLASKQRLRWTHDLHERFVDAVAQLGGPDRATPKGVLRVMGVQGLTIYHVKSHLQKYRLAKYLPDSTSDGKKADKKETGDVLSNLDGSSGMQITEALKLQMEVQKRLHEQLEVQRQLQLRIEAQGKYLKKIIEEQQRLSGVLSETPGSGLSALVSGDNHPESDKTDPATPAPTSESPLQDKTAKERVPDKSLSIDESFSSHHEPLTPDSSCHAGSPAESPKGERSTKKQRVNMSGGYSNPEIVLTHQILESSLNTSFQQPHPVFLTREQFEPSTGITVGNEDHLEKVTGSNL</sequence>
<dbReference type="InterPro" id="IPR001005">
    <property type="entry name" value="SANT/Myb"/>
</dbReference>
<keyword evidence="6" id="KW-0539">Nucleus</keyword>
<dbReference type="PANTHER" id="PTHR31499">
    <property type="entry name" value="MYB FAMILY TRANSCRIPTION FACTOR PHL11"/>
    <property type="match status" value="1"/>
</dbReference>
<evidence type="ECO:0000256" key="7">
    <source>
        <dbReference type="SAM" id="MobiDB-lite"/>
    </source>
</evidence>
<dbReference type="SUPFAM" id="SSF46689">
    <property type="entry name" value="Homeodomain-like"/>
    <property type="match status" value="1"/>
</dbReference>
<dbReference type="InterPro" id="IPR009057">
    <property type="entry name" value="Homeodomain-like_sf"/>
</dbReference>
<protein>
    <submittedName>
        <fullName evidence="10">Myb family transcription factor PHL7</fullName>
    </submittedName>
</protein>
<evidence type="ECO:0000256" key="5">
    <source>
        <dbReference type="ARBA" id="ARBA00023163"/>
    </source>
</evidence>
<dbReference type="InterPro" id="IPR025756">
    <property type="entry name" value="Myb_CC_LHEQLE"/>
</dbReference>
<organism evidence="9 10">
    <name type="scientific">Ziziphus jujuba</name>
    <name type="common">Chinese jujube</name>
    <name type="synonym">Ziziphus sativa</name>
    <dbReference type="NCBI Taxonomy" id="326968"/>
    <lineage>
        <taxon>Eukaryota</taxon>
        <taxon>Viridiplantae</taxon>
        <taxon>Streptophyta</taxon>
        <taxon>Embryophyta</taxon>
        <taxon>Tracheophyta</taxon>
        <taxon>Spermatophyta</taxon>
        <taxon>Magnoliopsida</taxon>
        <taxon>eudicotyledons</taxon>
        <taxon>Gunneridae</taxon>
        <taxon>Pentapetalae</taxon>
        <taxon>rosids</taxon>
        <taxon>fabids</taxon>
        <taxon>Rosales</taxon>
        <taxon>Rhamnaceae</taxon>
        <taxon>Paliureae</taxon>
        <taxon>Ziziphus</taxon>
    </lineage>
</organism>
<evidence type="ECO:0000259" key="8">
    <source>
        <dbReference type="PROSITE" id="PS51294"/>
    </source>
</evidence>
<dbReference type="Gene3D" id="1.10.10.60">
    <property type="entry name" value="Homeodomain-like"/>
    <property type="match status" value="1"/>
</dbReference>
<proteinExistence type="inferred from homology"/>
<feature type="domain" description="HTH myb-type" evidence="8">
    <location>
        <begin position="45"/>
        <end position="105"/>
    </location>
</feature>
<evidence type="ECO:0000313" key="10">
    <source>
        <dbReference type="RefSeq" id="XP_015901105.1"/>
    </source>
</evidence>
<dbReference type="RefSeq" id="XP_015901105.1">
    <property type="nucleotide sequence ID" value="XM_016045619.4"/>
</dbReference>
<dbReference type="InParanoid" id="A0A6P4BPM9"/>
<keyword evidence="5" id="KW-0804">Transcription</keyword>
<evidence type="ECO:0000256" key="3">
    <source>
        <dbReference type="ARBA" id="ARBA00023015"/>
    </source>
</evidence>
<dbReference type="PANTHER" id="PTHR31499:SF83">
    <property type="entry name" value="MYB FAMILY TRANSCRIPTION FACTOR PHL7-LIKE ISOFORM X2"/>
    <property type="match status" value="1"/>
</dbReference>
<dbReference type="InterPro" id="IPR046955">
    <property type="entry name" value="PHR1-like"/>
</dbReference>
<evidence type="ECO:0000256" key="4">
    <source>
        <dbReference type="ARBA" id="ARBA00023054"/>
    </source>
</evidence>
<feature type="region of interest" description="Disordered" evidence="7">
    <location>
        <begin position="185"/>
        <end position="281"/>
    </location>
</feature>
<dbReference type="Pfam" id="PF00249">
    <property type="entry name" value="Myb_DNA-binding"/>
    <property type="match status" value="1"/>
</dbReference>
<keyword evidence="4" id="KW-0175">Coiled coil</keyword>
<accession>A0A6P4BPM9</accession>
<dbReference type="InterPro" id="IPR017930">
    <property type="entry name" value="Myb_dom"/>
</dbReference>
<reference evidence="9" key="1">
    <citation type="submission" date="2025-05" db="UniProtKB">
        <authorList>
            <consortium name="RefSeq"/>
        </authorList>
    </citation>
    <scope>NUCLEOTIDE SEQUENCE [LARGE SCALE GENOMIC DNA]</scope>
</reference>
<feature type="compositionally biased region" description="Basic and acidic residues" evidence="7">
    <location>
        <begin position="111"/>
        <end position="122"/>
    </location>
</feature>
<dbReference type="GO" id="GO:0003677">
    <property type="term" value="F:DNA binding"/>
    <property type="evidence" value="ECO:0007669"/>
    <property type="project" value="InterPro"/>
</dbReference>
<evidence type="ECO:0000256" key="2">
    <source>
        <dbReference type="ARBA" id="ARBA00006783"/>
    </source>
</evidence>
<dbReference type="Pfam" id="PF14379">
    <property type="entry name" value="Myb_CC_LHEQLE"/>
    <property type="match status" value="1"/>
</dbReference>
<dbReference type="KEGG" id="zju:107434184"/>
<keyword evidence="9" id="KW-1185">Reference proteome</keyword>
<dbReference type="GeneID" id="107434184"/>
<dbReference type="AlphaFoldDB" id="A0A6P4BPM9"/>
<evidence type="ECO:0000256" key="6">
    <source>
        <dbReference type="ARBA" id="ARBA00023242"/>
    </source>
</evidence>
<feature type="compositionally biased region" description="Basic and acidic residues" evidence="7">
    <location>
        <begin position="224"/>
        <end position="248"/>
    </location>
</feature>
<comment type="similarity">
    <text evidence="2">Belongs to the MYB-CC family.</text>
</comment>
<dbReference type="NCBIfam" id="TIGR01557">
    <property type="entry name" value="myb_SHAQKYF"/>
    <property type="match status" value="1"/>
</dbReference>